<evidence type="ECO:0000313" key="1">
    <source>
        <dbReference type="EMBL" id="MEE4543154.1"/>
    </source>
</evidence>
<organism evidence="1 2">
    <name type="scientific">Actinacidiphila polyblastidii</name>
    <dbReference type="NCBI Taxonomy" id="3110430"/>
    <lineage>
        <taxon>Bacteria</taxon>
        <taxon>Bacillati</taxon>
        <taxon>Actinomycetota</taxon>
        <taxon>Actinomycetes</taxon>
        <taxon>Kitasatosporales</taxon>
        <taxon>Streptomycetaceae</taxon>
        <taxon>Actinacidiphila</taxon>
    </lineage>
</organism>
<dbReference type="Gene3D" id="1.10.287.1060">
    <property type="entry name" value="ESAT-6-like"/>
    <property type="match status" value="1"/>
</dbReference>
<sequence>MPSNNIQLQYSQIDTVATQLNNAVTNINPQLLQLQGTVENLLGDGLFLQQTSPAMQHAYQQFTGQLTNIVAKIEDFAKQFTSIKTQIDDMDRTMKAQIEGAGGK</sequence>
<dbReference type="SUPFAM" id="SSF140453">
    <property type="entry name" value="EsxAB dimer-like"/>
    <property type="match status" value="1"/>
</dbReference>
<reference evidence="1 2" key="1">
    <citation type="submission" date="2023-12" db="EMBL/GenBank/DDBJ databases">
        <title>Streptomyces sp. V4-01.</title>
        <authorList>
            <person name="Somphong A."/>
            <person name="Phongsopitanun W."/>
        </authorList>
    </citation>
    <scope>NUCLEOTIDE SEQUENCE [LARGE SCALE GENOMIC DNA]</scope>
    <source>
        <strain evidence="1 2">V4-01</strain>
    </source>
</reference>
<comment type="caution">
    <text evidence="1">The sequence shown here is derived from an EMBL/GenBank/DDBJ whole genome shotgun (WGS) entry which is preliminary data.</text>
</comment>
<dbReference type="RefSeq" id="WP_330795316.1">
    <property type="nucleotide sequence ID" value="NZ_JAZEWV010000009.1"/>
</dbReference>
<dbReference type="Proteomes" id="UP001344658">
    <property type="component" value="Unassembled WGS sequence"/>
</dbReference>
<dbReference type="EMBL" id="JAZEWV010000009">
    <property type="protein sequence ID" value="MEE4543154.1"/>
    <property type="molecule type" value="Genomic_DNA"/>
</dbReference>
<gene>
    <name evidence="1" type="ORF">V2S66_14395</name>
</gene>
<name>A0ABU7PCW2_9ACTN</name>
<proteinExistence type="predicted"/>
<accession>A0ABU7PCW2</accession>
<keyword evidence="2" id="KW-1185">Reference proteome</keyword>
<protein>
    <submittedName>
        <fullName evidence="1">WXG100 family type VII secretion target</fullName>
    </submittedName>
</protein>
<dbReference type="InterPro" id="IPR036689">
    <property type="entry name" value="ESAT-6-like_sf"/>
</dbReference>
<evidence type="ECO:0000313" key="2">
    <source>
        <dbReference type="Proteomes" id="UP001344658"/>
    </source>
</evidence>